<comment type="caution">
    <text evidence="13">The sequence shown here is derived from an EMBL/GenBank/DDBJ whole genome shotgun (WGS) entry which is preliminary data.</text>
</comment>
<evidence type="ECO:0000313" key="13">
    <source>
        <dbReference type="EMBL" id="ORE88880.1"/>
    </source>
</evidence>
<dbReference type="Pfam" id="PF12627">
    <property type="entry name" value="PolyA_pol_RNAbd"/>
    <property type="match status" value="1"/>
</dbReference>
<gene>
    <name evidence="7" type="primary">pcnB</name>
    <name evidence="13" type="ORF">ATO7_03355</name>
</gene>
<evidence type="ECO:0000256" key="1">
    <source>
        <dbReference type="ARBA" id="ARBA00022664"/>
    </source>
</evidence>
<dbReference type="GO" id="GO:0003723">
    <property type="term" value="F:RNA binding"/>
    <property type="evidence" value="ECO:0007669"/>
    <property type="project" value="UniProtKB-UniRule"/>
</dbReference>
<comment type="similarity">
    <text evidence="7 8">Belongs to the tRNA nucleotidyltransferase/poly(A) polymerase family.</text>
</comment>
<evidence type="ECO:0000259" key="10">
    <source>
        <dbReference type="Pfam" id="PF01743"/>
    </source>
</evidence>
<comment type="function">
    <text evidence="7">Adds poly(A) tail to the 3' end of many RNAs, which usually targets these RNAs for decay. Plays a significant role in the global control of gene expression, through influencing the rate of transcript degradation, and in the general RNA quality control.</text>
</comment>
<dbReference type="SUPFAM" id="SSF81891">
    <property type="entry name" value="Poly A polymerase C-terminal region-like"/>
    <property type="match status" value="1"/>
</dbReference>
<comment type="catalytic activity">
    <reaction evidence="7">
        <text>RNA(n) + ATP = RNA(n)-3'-adenine ribonucleotide + diphosphate</text>
        <dbReference type="Rhea" id="RHEA:11332"/>
        <dbReference type="Rhea" id="RHEA-COMP:14527"/>
        <dbReference type="Rhea" id="RHEA-COMP:17347"/>
        <dbReference type="ChEBI" id="CHEBI:30616"/>
        <dbReference type="ChEBI" id="CHEBI:33019"/>
        <dbReference type="ChEBI" id="CHEBI:140395"/>
        <dbReference type="ChEBI" id="CHEBI:173115"/>
        <dbReference type="EC" id="2.7.7.19"/>
    </reaction>
</comment>
<feature type="domain" description="tRNA nucleotidyltransferase/poly(A) polymerase RNA and SrmB- binding" evidence="12">
    <location>
        <begin position="210"/>
        <end position="272"/>
    </location>
</feature>
<evidence type="ECO:0000256" key="5">
    <source>
        <dbReference type="ARBA" id="ARBA00022884"/>
    </source>
</evidence>
<dbReference type="GO" id="GO:1990817">
    <property type="term" value="F:poly(A) RNA polymerase activity"/>
    <property type="evidence" value="ECO:0007669"/>
    <property type="project" value="UniProtKB-UniRule"/>
</dbReference>
<feature type="compositionally biased region" description="Basic residues" evidence="9">
    <location>
        <begin position="438"/>
        <end position="447"/>
    </location>
</feature>
<evidence type="ECO:0000256" key="4">
    <source>
        <dbReference type="ARBA" id="ARBA00022840"/>
    </source>
</evidence>
<feature type="domain" description="Poly A polymerase head" evidence="10">
    <location>
        <begin position="32"/>
        <end position="183"/>
    </location>
</feature>
<dbReference type="PANTHER" id="PTHR43051:SF1">
    <property type="entry name" value="POLYNUCLEOTIDE ADENYLYLTRANSFERASE FAMILY PROTEIN"/>
    <property type="match status" value="1"/>
</dbReference>
<feature type="active site" evidence="7">
    <location>
        <position position="152"/>
    </location>
</feature>
<protein>
    <recommendedName>
        <fullName evidence="7">Poly(A) polymerase I</fullName>
        <shortName evidence="7">PAP I</shortName>
        <ecNumber evidence="7">2.7.7.19</ecNumber>
    </recommendedName>
</protein>
<evidence type="ECO:0000256" key="8">
    <source>
        <dbReference type="RuleBase" id="RU003953"/>
    </source>
</evidence>
<keyword evidence="6 7" id="KW-0804">Transcription</keyword>
<dbReference type="Gene3D" id="1.10.3090.10">
    <property type="entry name" value="cca-adding enzyme, domain 2"/>
    <property type="match status" value="1"/>
</dbReference>
<dbReference type="NCBIfam" id="TIGR01942">
    <property type="entry name" value="pcnB"/>
    <property type="match status" value="1"/>
</dbReference>
<evidence type="ECO:0000256" key="7">
    <source>
        <dbReference type="HAMAP-Rule" id="MF_00957"/>
    </source>
</evidence>
<dbReference type="STRING" id="1317117.ATO7_03355"/>
<dbReference type="EMBL" id="AQQV01000001">
    <property type="protein sequence ID" value="ORE88880.1"/>
    <property type="molecule type" value="Genomic_DNA"/>
</dbReference>
<feature type="domain" description="Polymerase A arginine-rich C-terminal" evidence="11">
    <location>
        <begin position="326"/>
        <end position="446"/>
    </location>
</feature>
<accession>A0A1Y1SHK4</accession>
<dbReference type="InterPro" id="IPR052191">
    <property type="entry name" value="tRNA_ntf/polyA_polymerase_I"/>
</dbReference>
<dbReference type="RefSeq" id="WP_240499415.1">
    <property type="nucleotide sequence ID" value="NZ_AQQV01000001.1"/>
</dbReference>
<dbReference type="Gene3D" id="3.30.460.10">
    <property type="entry name" value="Beta Polymerase, domain 2"/>
    <property type="match status" value="1"/>
</dbReference>
<keyword evidence="4 7" id="KW-0067">ATP-binding</keyword>
<dbReference type="SUPFAM" id="SSF81301">
    <property type="entry name" value="Nucleotidyltransferase"/>
    <property type="match status" value="1"/>
</dbReference>
<dbReference type="PANTHER" id="PTHR43051">
    <property type="entry name" value="POLYNUCLEOTIDE ADENYLYLTRANSFERASE FAMILY PROTEIN"/>
    <property type="match status" value="1"/>
</dbReference>
<dbReference type="HAMAP" id="MF_00957">
    <property type="entry name" value="PolyA_pol"/>
    <property type="match status" value="1"/>
</dbReference>
<evidence type="ECO:0000259" key="12">
    <source>
        <dbReference type="Pfam" id="PF12627"/>
    </source>
</evidence>
<organism evidence="13 14">
    <name type="scientific">Oceanococcus atlanticus</name>
    <dbReference type="NCBI Taxonomy" id="1317117"/>
    <lineage>
        <taxon>Bacteria</taxon>
        <taxon>Pseudomonadati</taxon>
        <taxon>Pseudomonadota</taxon>
        <taxon>Gammaproteobacteria</taxon>
        <taxon>Chromatiales</taxon>
        <taxon>Oceanococcaceae</taxon>
        <taxon>Oceanococcus</taxon>
    </lineage>
</organism>
<keyword evidence="5 7" id="KW-0694">RNA-binding</keyword>
<feature type="active site" evidence="7">
    <location>
        <position position="49"/>
    </location>
</feature>
<dbReference type="GO" id="GO:0006397">
    <property type="term" value="P:mRNA processing"/>
    <property type="evidence" value="ECO:0007669"/>
    <property type="project" value="UniProtKB-KW"/>
</dbReference>
<dbReference type="Pfam" id="PF01743">
    <property type="entry name" value="PolyA_pol"/>
    <property type="match status" value="1"/>
</dbReference>
<feature type="active site" evidence="7">
    <location>
        <position position="51"/>
    </location>
</feature>
<dbReference type="Pfam" id="PF12626">
    <property type="entry name" value="PolyA_pol_arg_C"/>
    <property type="match status" value="1"/>
</dbReference>
<evidence type="ECO:0000256" key="9">
    <source>
        <dbReference type="SAM" id="MobiDB-lite"/>
    </source>
</evidence>
<reference evidence="13 14" key="1">
    <citation type="submission" date="2013-04" db="EMBL/GenBank/DDBJ databases">
        <title>Oceanococcus atlanticus 22II-S10r2 Genome Sequencing.</title>
        <authorList>
            <person name="Lai Q."/>
            <person name="Li G."/>
            <person name="Shao Z."/>
        </authorList>
    </citation>
    <scope>NUCLEOTIDE SEQUENCE [LARGE SCALE GENOMIC DNA]</scope>
    <source>
        <strain evidence="13 14">22II-S10r2</strain>
    </source>
</reference>
<dbReference type="GO" id="GO:0043633">
    <property type="term" value="P:polyadenylation-dependent RNA catabolic process"/>
    <property type="evidence" value="ECO:0007669"/>
    <property type="project" value="InterPro"/>
</dbReference>
<dbReference type="InterPro" id="IPR043519">
    <property type="entry name" value="NT_sf"/>
</dbReference>
<proteinExistence type="inferred from homology"/>
<dbReference type="CDD" id="cd05398">
    <property type="entry name" value="NT_ClassII-CCAase"/>
    <property type="match status" value="1"/>
</dbReference>
<dbReference type="EC" id="2.7.7.19" evidence="7"/>
<evidence type="ECO:0000256" key="6">
    <source>
        <dbReference type="ARBA" id="ARBA00023163"/>
    </source>
</evidence>
<dbReference type="InterPro" id="IPR010206">
    <property type="entry name" value="PolA_pol_I"/>
</dbReference>
<evidence type="ECO:0000256" key="2">
    <source>
        <dbReference type="ARBA" id="ARBA00022679"/>
    </source>
</evidence>
<sequence>MPRPEHTISRSRLSRAALQTLYGLKDAGYQALLVGGGVRDLLVGLNPKDFDIATDARPEEVQETFRRCRLIGRRFRLAHVRFGGEIIEVATFRAAPRSPDEGDADDAEVDPAVLADDDESDADEAAHMLDDSGRILRDNVYGSMEQDAFRRDFTINALYYDIRDFAVVDYVGGMQDLSERRVRLIGDPVTRYREDPVRMLRAVRFASKLDFTIDESAAEPIPALTGLLTDVPPARLFDEVLKLFLSEKAESNFDGLMHFGLFDVLFPEVARAMHEDQSGRVEALIRLALRSTAQRISDDKPVTPAFVFAAMLWAPAQAAAAALREQGVPPSPALAQGASEVIGQQCRTVAIPRRFSGMQGDIWHLQVRFEFRRGKRPFRLLENKRFRAAYDFLALRAQAGEVDQELVDWWTQFQDVSHEERKQMSEAAPGGPGGAGSGRRRRRRKRR</sequence>
<keyword evidence="1 7" id="KW-0507">mRNA processing</keyword>
<dbReference type="InterPro" id="IPR002646">
    <property type="entry name" value="PolA_pol_head_dom"/>
</dbReference>
<dbReference type="InterPro" id="IPR032828">
    <property type="entry name" value="PolyA_RNA-bd"/>
</dbReference>
<dbReference type="Proteomes" id="UP000192342">
    <property type="component" value="Unassembled WGS sequence"/>
</dbReference>
<evidence type="ECO:0000259" key="11">
    <source>
        <dbReference type="Pfam" id="PF12626"/>
    </source>
</evidence>
<dbReference type="GO" id="GO:0005524">
    <property type="term" value="F:ATP binding"/>
    <property type="evidence" value="ECO:0007669"/>
    <property type="project" value="UniProtKB-UniRule"/>
</dbReference>
<feature type="region of interest" description="Disordered" evidence="9">
    <location>
        <begin position="418"/>
        <end position="447"/>
    </location>
</feature>
<evidence type="ECO:0000313" key="14">
    <source>
        <dbReference type="Proteomes" id="UP000192342"/>
    </source>
</evidence>
<dbReference type="AlphaFoldDB" id="A0A1Y1SHK4"/>
<dbReference type="InterPro" id="IPR025866">
    <property type="entry name" value="PolyA_pol_arg_C_dom"/>
</dbReference>
<keyword evidence="3 7" id="KW-0547">Nucleotide-binding</keyword>
<keyword evidence="14" id="KW-1185">Reference proteome</keyword>
<keyword evidence="2 7" id="KW-0808">Transferase</keyword>
<evidence type="ECO:0000256" key="3">
    <source>
        <dbReference type="ARBA" id="ARBA00022741"/>
    </source>
</evidence>
<name>A0A1Y1SHK4_9GAMM</name>